<keyword evidence="2" id="KW-0560">Oxidoreductase</keyword>
<evidence type="ECO:0000259" key="3">
    <source>
        <dbReference type="SMART" id="SM00829"/>
    </source>
</evidence>
<organism evidence="4 5">
    <name type="scientific">Aspergillus leporis</name>
    <dbReference type="NCBI Taxonomy" id="41062"/>
    <lineage>
        <taxon>Eukaryota</taxon>
        <taxon>Fungi</taxon>
        <taxon>Dikarya</taxon>
        <taxon>Ascomycota</taxon>
        <taxon>Pezizomycotina</taxon>
        <taxon>Eurotiomycetes</taxon>
        <taxon>Eurotiomycetidae</taxon>
        <taxon>Eurotiales</taxon>
        <taxon>Aspergillaceae</taxon>
        <taxon>Aspergillus</taxon>
        <taxon>Aspergillus subgen. Circumdati</taxon>
    </lineage>
</organism>
<dbReference type="SMART" id="SM00829">
    <property type="entry name" value="PKS_ER"/>
    <property type="match status" value="1"/>
</dbReference>
<evidence type="ECO:0000256" key="1">
    <source>
        <dbReference type="ARBA" id="ARBA00022857"/>
    </source>
</evidence>
<dbReference type="OrthoDB" id="203908at2759"/>
<dbReference type="Gene3D" id="3.90.180.10">
    <property type="entry name" value="Medium-chain alcohol dehydrogenases, catalytic domain"/>
    <property type="match status" value="1"/>
</dbReference>
<dbReference type="Gene3D" id="3.40.50.720">
    <property type="entry name" value="NAD(P)-binding Rossmann-like Domain"/>
    <property type="match status" value="1"/>
</dbReference>
<dbReference type="CDD" id="cd05276">
    <property type="entry name" value="p53_inducible_oxidoreductase"/>
    <property type="match status" value="1"/>
</dbReference>
<dbReference type="Proteomes" id="UP000326565">
    <property type="component" value="Unassembled WGS sequence"/>
</dbReference>
<keyword evidence="5" id="KW-1185">Reference proteome</keyword>
<dbReference type="PANTHER" id="PTHR48106">
    <property type="entry name" value="QUINONE OXIDOREDUCTASE PIG3-RELATED"/>
    <property type="match status" value="1"/>
</dbReference>
<dbReference type="InterPro" id="IPR014189">
    <property type="entry name" value="Quinone_OxRdtase_PIG3"/>
</dbReference>
<dbReference type="Pfam" id="PF08240">
    <property type="entry name" value="ADH_N"/>
    <property type="match status" value="1"/>
</dbReference>
<dbReference type="GO" id="GO:0070402">
    <property type="term" value="F:NADPH binding"/>
    <property type="evidence" value="ECO:0007669"/>
    <property type="project" value="TreeGrafter"/>
</dbReference>
<proteinExistence type="predicted"/>
<sequence>MRAIDVKPGGGAHGLYINPDVARPVPTSEQCLVRVKAFGINRGDTLQREGKYPPPPGITEIMGLEFSGMVEGVGEANGIGSDPEGEWEIGDEVFGLLYGGGYAEFVVVDKRMLIRKPKELSWEVCGGLCEVWFTALQALHMVAAYDPAKTTSVLWHAGGSAVSVAGIQLSQAAHEFYEEKAIHGPLKVFATSRTQEKCEVCVQQLGCTGAINTATSAAWDADIRGMNQGEVDIIFDFVGAPYFQSNLNLLARDGVLVSLGLMGGPMVNGPLDISPIVLRRARIEGTTLRSRSLEYQITLRDLFVKKVLPHIISGRFQHLVEVAFPWEEISKAHQMLETNKNTGKVVCTIDM</sequence>
<dbReference type="AlphaFoldDB" id="A0A5N5XA50"/>
<dbReference type="InterPro" id="IPR036291">
    <property type="entry name" value="NAD(P)-bd_dom_sf"/>
</dbReference>
<evidence type="ECO:0000313" key="4">
    <source>
        <dbReference type="EMBL" id="KAB8076130.1"/>
    </source>
</evidence>
<dbReference type="PANTHER" id="PTHR48106:SF18">
    <property type="entry name" value="QUINONE OXIDOREDUCTASE PIG3"/>
    <property type="match status" value="1"/>
</dbReference>
<dbReference type="Pfam" id="PF00107">
    <property type="entry name" value="ADH_zinc_N"/>
    <property type="match status" value="1"/>
</dbReference>
<evidence type="ECO:0000313" key="5">
    <source>
        <dbReference type="Proteomes" id="UP000326565"/>
    </source>
</evidence>
<feature type="domain" description="Enoyl reductase (ER)" evidence="3">
    <location>
        <begin position="10"/>
        <end position="347"/>
    </location>
</feature>
<dbReference type="InterPro" id="IPR020843">
    <property type="entry name" value="ER"/>
</dbReference>
<accession>A0A5N5XA50</accession>
<reference evidence="4 5" key="1">
    <citation type="submission" date="2019-04" db="EMBL/GenBank/DDBJ databases">
        <title>Friends and foes A comparative genomics study of 23 Aspergillus species from section Flavi.</title>
        <authorList>
            <consortium name="DOE Joint Genome Institute"/>
            <person name="Kjaerbolling I."/>
            <person name="Vesth T."/>
            <person name="Frisvad J.C."/>
            <person name="Nybo J.L."/>
            <person name="Theobald S."/>
            <person name="Kildgaard S."/>
            <person name="Isbrandt T."/>
            <person name="Kuo A."/>
            <person name="Sato A."/>
            <person name="Lyhne E.K."/>
            <person name="Kogle M.E."/>
            <person name="Wiebenga A."/>
            <person name="Kun R.S."/>
            <person name="Lubbers R.J."/>
            <person name="Makela M.R."/>
            <person name="Barry K."/>
            <person name="Chovatia M."/>
            <person name="Clum A."/>
            <person name="Daum C."/>
            <person name="Haridas S."/>
            <person name="He G."/>
            <person name="LaButti K."/>
            <person name="Lipzen A."/>
            <person name="Mondo S."/>
            <person name="Riley R."/>
            <person name="Salamov A."/>
            <person name="Simmons B.A."/>
            <person name="Magnuson J.K."/>
            <person name="Henrissat B."/>
            <person name="Mortensen U.H."/>
            <person name="Larsen T.O."/>
            <person name="Devries R.P."/>
            <person name="Grigoriev I.V."/>
            <person name="Machida M."/>
            <person name="Baker S.E."/>
            <person name="Andersen M.R."/>
        </authorList>
    </citation>
    <scope>NUCLEOTIDE SEQUENCE [LARGE SCALE GENOMIC DNA]</scope>
    <source>
        <strain evidence="4 5">CBS 151.66</strain>
    </source>
</reference>
<dbReference type="InterPro" id="IPR013154">
    <property type="entry name" value="ADH-like_N"/>
</dbReference>
<name>A0A5N5XA50_9EURO</name>
<evidence type="ECO:0000256" key="2">
    <source>
        <dbReference type="ARBA" id="ARBA00023002"/>
    </source>
</evidence>
<dbReference type="SUPFAM" id="SSF51735">
    <property type="entry name" value="NAD(P)-binding Rossmann-fold domains"/>
    <property type="match status" value="1"/>
</dbReference>
<dbReference type="EMBL" id="ML732185">
    <property type="protein sequence ID" value="KAB8076130.1"/>
    <property type="molecule type" value="Genomic_DNA"/>
</dbReference>
<dbReference type="SUPFAM" id="SSF50129">
    <property type="entry name" value="GroES-like"/>
    <property type="match status" value="1"/>
</dbReference>
<dbReference type="InterPro" id="IPR013149">
    <property type="entry name" value="ADH-like_C"/>
</dbReference>
<dbReference type="InterPro" id="IPR011032">
    <property type="entry name" value="GroES-like_sf"/>
</dbReference>
<protein>
    <submittedName>
        <fullName evidence="4">Chaperonin 10-like protein</fullName>
    </submittedName>
</protein>
<gene>
    <name evidence="4" type="ORF">BDV29DRAFT_155056</name>
</gene>
<dbReference type="GO" id="GO:0016651">
    <property type="term" value="F:oxidoreductase activity, acting on NAD(P)H"/>
    <property type="evidence" value="ECO:0007669"/>
    <property type="project" value="TreeGrafter"/>
</dbReference>
<keyword evidence="1" id="KW-0521">NADP</keyword>